<sequence length="311" mass="34816">MQKRHVQLLVIVTILGFSILLAACSSNEYRTEMSEDTGAMDMVAEEASYSGVASRGLTGEKEMVEEASVSTDQSSNSESSERMVIYNAHLSLEVNDYHQSEAAIQKQVKELGGFVIESSVFRSGEQQIHGNLIVKVPQKHFQAFLNDVESASVKVNERMISGNDVTEEYVDLESRLRSKRVVEKRLLAFMEDAENTEDLLKISSDLAKVQEEIERTLGRMNYLEKNVEFSTVTIYLQENKVNVPSIQGSSDLNTWEKSKSLFMSSINNTVALFSGLVVLLIGLSPIFIPMGIIVLVVIYKLRKRTKNTETL</sequence>
<keyword evidence="1" id="KW-0472">Membrane</keyword>
<protein>
    <submittedName>
        <fullName evidence="3">DUF4349 domain-containing protein</fullName>
    </submittedName>
</protein>
<dbReference type="PROSITE" id="PS51257">
    <property type="entry name" value="PROKAR_LIPOPROTEIN"/>
    <property type="match status" value="1"/>
</dbReference>
<name>A0ABT5VBS2_9BACI</name>
<feature type="domain" description="DUF4349" evidence="2">
    <location>
        <begin position="82"/>
        <end position="297"/>
    </location>
</feature>
<organism evidence="3 4">
    <name type="scientific">Alkalihalobacterium chitinilyticum</name>
    <dbReference type="NCBI Taxonomy" id="2980103"/>
    <lineage>
        <taxon>Bacteria</taxon>
        <taxon>Bacillati</taxon>
        <taxon>Bacillota</taxon>
        <taxon>Bacilli</taxon>
        <taxon>Bacillales</taxon>
        <taxon>Bacillaceae</taxon>
        <taxon>Alkalihalobacterium</taxon>
    </lineage>
</organism>
<reference evidence="3" key="1">
    <citation type="submission" date="2024-05" db="EMBL/GenBank/DDBJ databases">
        <title>Alkalihalobacillus sp. strain MEB203 novel alkaliphilic bacterium from Lonar Lake, India.</title>
        <authorList>
            <person name="Joshi A."/>
            <person name="Thite S."/>
            <person name="Mengade P."/>
        </authorList>
    </citation>
    <scope>NUCLEOTIDE SEQUENCE</scope>
    <source>
        <strain evidence="3">MEB 203</strain>
    </source>
</reference>
<dbReference type="RefSeq" id="WP_275117366.1">
    <property type="nucleotide sequence ID" value="NZ_JAOTPO010000003.1"/>
</dbReference>
<gene>
    <name evidence="3" type="ORF">N7Z68_04960</name>
</gene>
<evidence type="ECO:0000259" key="2">
    <source>
        <dbReference type="Pfam" id="PF14257"/>
    </source>
</evidence>
<dbReference type="EMBL" id="JAOTPO010000003">
    <property type="protein sequence ID" value="MDE5412725.1"/>
    <property type="molecule type" value="Genomic_DNA"/>
</dbReference>
<dbReference type="Proteomes" id="UP001148125">
    <property type="component" value="Unassembled WGS sequence"/>
</dbReference>
<evidence type="ECO:0000256" key="1">
    <source>
        <dbReference type="SAM" id="Phobius"/>
    </source>
</evidence>
<evidence type="ECO:0000313" key="4">
    <source>
        <dbReference type="Proteomes" id="UP001148125"/>
    </source>
</evidence>
<evidence type="ECO:0000313" key="3">
    <source>
        <dbReference type="EMBL" id="MDE5412725.1"/>
    </source>
</evidence>
<proteinExistence type="predicted"/>
<dbReference type="Pfam" id="PF14257">
    <property type="entry name" value="DUF4349"/>
    <property type="match status" value="1"/>
</dbReference>
<dbReference type="InterPro" id="IPR025645">
    <property type="entry name" value="DUF4349"/>
</dbReference>
<feature type="transmembrane region" description="Helical" evidence="1">
    <location>
        <begin position="270"/>
        <end position="299"/>
    </location>
</feature>
<comment type="caution">
    <text evidence="3">The sequence shown here is derived from an EMBL/GenBank/DDBJ whole genome shotgun (WGS) entry which is preliminary data.</text>
</comment>
<keyword evidence="4" id="KW-1185">Reference proteome</keyword>
<keyword evidence="1" id="KW-0812">Transmembrane</keyword>
<accession>A0ABT5VBS2</accession>
<keyword evidence="1" id="KW-1133">Transmembrane helix</keyword>